<proteinExistence type="predicted"/>
<feature type="compositionally biased region" description="Basic and acidic residues" evidence="1">
    <location>
        <begin position="237"/>
        <end position="250"/>
    </location>
</feature>
<dbReference type="OrthoDB" id="69229at2759"/>
<evidence type="ECO:0000313" key="3">
    <source>
        <dbReference type="Proteomes" id="UP001059596"/>
    </source>
</evidence>
<sequence length="292" mass="35037">MSGEDRDREQLRLFVSASRRRLHDLLKRLHWSEEGVLGASHSSRSRQKEPGLRVSFVLPQGHQSSTDEGLASETLEQLPASCCTNSAFSLQLDSTDIQRIVGKGSPVHPCSFDDLQAGLNASQRLLIYEHVLQHTAKHPEFQDNAAFAELVGETKRERKKQRRHRKSKPTLNEELQQLVDLQMQALQRQRQREQDHKERHREHKDHKERHKEHHQKHNERHQEHKEHRERHQQHREHHQEHIERHKEQNRSRKRSRSSSRSPDRHRHGHRHREQQEHRRQHYGKHRYHTSDH</sequence>
<dbReference type="EMBL" id="JAMKOV010000061">
    <property type="protein sequence ID" value="KAI8034693.1"/>
    <property type="molecule type" value="Genomic_DNA"/>
</dbReference>
<feature type="compositionally biased region" description="Basic residues" evidence="1">
    <location>
        <begin position="227"/>
        <end position="236"/>
    </location>
</feature>
<feature type="compositionally biased region" description="Basic residues" evidence="1">
    <location>
        <begin position="198"/>
        <end position="219"/>
    </location>
</feature>
<organism evidence="2 3">
    <name type="scientific">Drosophila gunungcola</name>
    <name type="common">fruit fly</name>
    <dbReference type="NCBI Taxonomy" id="103775"/>
    <lineage>
        <taxon>Eukaryota</taxon>
        <taxon>Metazoa</taxon>
        <taxon>Ecdysozoa</taxon>
        <taxon>Arthropoda</taxon>
        <taxon>Hexapoda</taxon>
        <taxon>Insecta</taxon>
        <taxon>Pterygota</taxon>
        <taxon>Neoptera</taxon>
        <taxon>Endopterygota</taxon>
        <taxon>Diptera</taxon>
        <taxon>Brachycera</taxon>
        <taxon>Muscomorpha</taxon>
        <taxon>Ephydroidea</taxon>
        <taxon>Drosophilidae</taxon>
        <taxon>Drosophila</taxon>
        <taxon>Sophophora</taxon>
    </lineage>
</organism>
<feature type="region of interest" description="Disordered" evidence="1">
    <location>
        <begin position="152"/>
        <end position="292"/>
    </location>
</feature>
<name>A0A9P9YDA5_9MUSC</name>
<feature type="compositionally biased region" description="Basic residues" evidence="1">
    <location>
        <begin position="157"/>
        <end position="168"/>
    </location>
</feature>
<dbReference type="Proteomes" id="UP001059596">
    <property type="component" value="Unassembled WGS sequence"/>
</dbReference>
<reference evidence="2" key="1">
    <citation type="journal article" date="2023" name="Genome Biol. Evol.">
        <title>Long-read-based Genome Assembly of Drosophila gunungcola Reveals Fewer Chemosensory Genes in Flower-breeding Species.</title>
        <authorList>
            <person name="Negi A."/>
            <person name="Liao B.Y."/>
            <person name="Yeh S.D."/>
        </authorList>
    </citation>
    <scope>NUCLEOTIDE SEQUENCE</scope>
    <source>
        <strain evidence="2">Sukarami</strain>
    </source>
</reference>
<feature type="compositionally biased region" description="Basic residues" evidence="1">
    <location>
        <begin position="251"/>
        <end position="292"/>
    </location>
</feature>
<accession>A0A9P9YDA5</accession>
<dbReference type="AlphaFoldDB" id="A0A9P9YDA5"/>
<gene>
    <name evidence="2" type="ORF">M5D96_012516</name>
</gene>
<protein>
    <submittedName>
        <fullName evidence="2">Uncharacterized protein</fullName>
    </submittedName>
</protein>
<comment type="caution">
    <text evidence="2">The sequence shown here is derived from an EMBL/GenBank/DDBJ whole genome shotgun (WGS) entry which is preliminary data.</text>
</comment>
<evidence type="ECO:0000256" key="1">
    <source>
        <dbReference type="SAM" id="MobiDB-lite"/>
    </source>
</evidence>
<keyword evidence="3" id="KW-1185">Reference proteome</keyword>
<evidence type="ECO:0000313" key="2">
    <source>
        <dbReference type="EMBL" id="KAI8034693.1"/>
    </source>
</evidence>